<keyword evidence="2" id="KW-1185">Reference proteome</keyword>
<sequence length="144" mass="16164">MTPRKPHPRSGCFRGGPRRGEGMGDADLLCSLSRCWGHSWQARLRVKLWVGRSRWSCDPWPVIRRLGGWEAHQCGRAVCGARHTDPRTGTGNASRRDRKCLSHGTRLQFLDQRGPLTDLARSRVHAHLLLQEPRNAALATGSIQ</sequence>
<dbReference type="EMBL" id="JANPWB010000002">
    <property type="protein sequence ID" value="KAJ1211015.1"/>
    <property type="molecule type" value="Genomic_DNA"/>
</dbReference>
<protein>
    <submittedName>
        <fullName evidence="1">Uncharacterized protein</fullName>
    </submittedName>
</protein>
<dbReference type="AlphaFoldDB" id="A0AAV7WDS7"/>
<evidence type="ECO:0000313" key="1">
    <source>
        <dbReference type="EMBL" id="KAJ1211015.1"/>
    </source>
</evidence>
<gene>
    <name evidence="1" type="ORF">NDU88_006377</name>
</gene>
<comment type="caution">
    <text evidence="1">The sequence shown here is derived from an EMBL/GenBank/DDBJ whole genome shotgun (WGS) entry which is preliminary data.</text>
</comment>
<evidence type="ECO:0000313" key="2">
    <source>
        <dbReference type="Proteomes" id="UP001066276"/>
    </source>
</evidence>
<proteinExistence type="predicted"/>
<organism evidence="1 2">
    <name type="scientific">Pleurodeles waltl</name>
    <name type="common">Iberian ribbed newt</name>
    <dbReference type="NCBI Taxonomy" id="8319"/>
    <lineage>
        <taxon>Eukaryota</taxon>
        <taxon>Metazoa</taxon>
        <taxon>Chordata</taxon>
        <taxon>Craniata</taxon>
        <taxon>Vertebrata</taxon>
        <taxon>Euteleostomi</taxon>
        <taxon>Amphibia</taxon>
        <taxon>Batrachia</taxon>
        <taxon>Caudata</taxon>
        <taxon>Salamandroidea</taxon>
        <taxon>Salamandridae</taxon>
        <taxon>Pleurodelinae</taxon>
        <taxon>Pleurodeles</taxon>
    </lineage>
</organism>
<reference evidence="1" key="1">
    <citation type="journal article" date="2022" name="bioRxiv">
        <title>Sequencing and chromosome-scale assembly of the giantPleurodeles waltlgenome.</title>
        <authorList>
            <person name="Brown T."/>
            <person name="Elewa A."/>
            <person name="Iarovenko S."/>
            <person name="Subramanian E."/>
            <person name="Araus A.J."/>
            <person name="Petzold A."/>
            <person name="Susuki M."/>
            <person name="Suzuki K.-i.T."/>
            <person name="Hayashi T."/>
            <person name="Toyoda A."/>
            <person name="Oliveira C."/>
            <person name="Osipova E."/>
            <person name="Leigh N.D."/>
            <person name="Simon A."/>
            <person name="Yun M.H."/>
        </authorList>
    </citation>
    <scope>NUCLEOTIDE SEQUENCE</scope>
    <source>
        <strain evidence="1">20211129_DDA</strain>
        <tissue evidence="1">Liver</tissue>
    </source>
</reference>
<dbReference type="Proteomes" id="UP001066276">
    <property type="component" value="Chromosome 1_2"/>
</dbReference>
<name>A0AAV7WDS7_PLEWA</name>
<accession>A0AAV7WDS7</accession>